<protein>
    <submittedName>
        <fullName evidence="7">Scamp family-domain-containing protein</fullName>
    </submittedName>
</protein>
<feature type="compositionally biased region" description="Polar residues" evidence="5">
    <location>
        <begin position="42"/>
        <end position="51"/>
    </location>
</feature>
<accession>A0A1Y2AEJ0</accession>
<gene>
    <name evidence="7" type="ORF">BCR39DRAFT_555378</name>
</gene>
<feature type="transmembrane region" description="Helical" evidence="6">
    <location>
        <begin position="238"/>
        <end position="262"/>
    </location>
</feature>
<dbReference type="InParanoid" id="A0A1Y2AEJ0"/>
<dbReference type="PANTHER" id="PTHR10687">
    <property type="entry name" value="SECRETORY CARRIER-ASSOCIATED MEMBRANE PROTEIN SCAMP"/>
    <property type="match status" value="1"/>
</dbReference>
<dbReference type="GO" id="GO:0015031">
    <property type="term" value="P:protein transport"/>
    <property type="evidence" value="ECO:0007669"/>
    <property type="project" value="InterPro"/>
</dbReference>
<name>A0A1Y2AEJ0_9TREE</name>
<feature type="transmembrane region" description="Helical" evidence="6">
    <location>
        <begin position="195"/>
        <end position="218"/>
    </location>
</feature>
<comment type="caution">
    <text evidence="7">The sequence shown here is derived from an EMBL/GenBank/DDBJ whole genome shotgun (WGS) entry which is preliminary data.</text>
</comment>
<evidence type="ECO:0000313" key="8">
    <source>
        <dbReference type="Proteomes" id="UP000193986"/>
    </source>
</evidence>
<dbReference type="AlphaFoldDB" id="A0A1Y2AEJ0"/>
<dbReference type="EMBL" id="MCFC01000138">
    <property type="protein sequence ID" value="ORY20375.1"/>
    <property type="molecule type" value="Genomic_DNA"/>
</dbReference>
<sequence>MASHDPFSDPPNNSTPTLPIQGYDSNANPFSSVDSLNDLESGPSSKPTTGGYSYGASPYGQSGGFDPAKQAEYDERERRLNEREAELRARENAVGIYQNNWPPLFPFLHHDISTLPELHQQTAKFLYIQWLALLVTLLINLLGAIFLLVAGASEGGADTGAAGGYLLFISIASFILWYRPIYLGLRKTEGKAMAFFFYAYFLFAGCHLLFSAYMVIGIPSTGSAGLINTISMFSQGHILAGVFGAIASAGWILQAAGGGILYKKIWDYKNGNADISWQEATNQIKTNSIKTIVMHQARM</sequence>
<feature type="compositionally biased region" description="Polar residues" evidence="5">
    <location>
        <begin position="10"/>
        <end position="35"/>
    </location>
</feature>
<feature type="transmembrane region" description="Helical" evidence="6">
    <location>
        <begin position="125"/>
        <end position="150"/>
    </location>
</feature>
<dbReference type="OrthoDB" id="242866at2759"/>
<feature type="compositionally biased region" description="Basic and acidic residues" evidence="5">
    <location>
        <begin position="69"/>
        <end position="79"/>
    </location>
</feature>
<organism evidence="7 8">
    <name type="scientific">Naematelia encephala</name>
    <dbReference type="NCBI Taxonomy" id="71784"/>
    <lineage>
        <taxon>Eukaryota</taxon>
        <taxon>Fungi</taxon>
        <taxon>Dikarya</taxon>
        <taxon>Basidiomycota</taxon>
        <taxon>Agaricomycotina</taxon>
        <taxon>Tremellomycetes</taxon>
        <taxon>Tremellales</taxon>
        <taxon>Naemateliaceae</taxon>
        <taxon>Naematelia</taxon>
    </lineage>
</organism>
<evidence type="ECO:0000313" key="7">
    <source>
        <dbReference type="EMBL" id="ORY20375.1"/>
    </source>
</evidence>
<feature type="region of interest" description="Disordered" evidence="5">
    <location>
        <begin position="1"/>
        <end position="79"/>
    </location>
</feature>
<keyword evidence="2 6" id="KW-0812">Transmembrane</keyword>
<keyword evidence="4 6" id="KW-0472">Membrane</keyword>
<evidence type="ECO:0000256" key="1">
    <source>
        <dbReference type="ARBA" id="ARBA00004141"/>
    </source>
</evidence>
<evidence type="ECO:0000256" key="6">
    <source>
        <dbReference type="SAM" id="Phobius"/>
    </source>
</evidence>
<dbReference type="PANTHER" id="PTHR10687:SF90">
    <property type="entry name" value="SECRETORY CARRIER MEMBRANE PROTEIN"/>
    <property type="match status" value="1"/>
</dbReference>
<evidence type="ECO:0000256" key="2">
    <source>
        <dbReference type="ARBA" id="ARBA00022692"/>
    </source>
</evidence>
<keyword evidence="8" id="KW-1185">Reference proteome</keyword>
<dbReference type="GO" id="GO:0032588">
    <property type="term" value="C:trans-Golgi network membrane"/>
    <property type="evidence" value="ECO:0007669"/>
    <property type="project" value="TreeGrafter"/>
</dbReference>
<comment type="subcellular location">
    <subcellularLocation>
        <location evidence="1">Membrane</location>
        <topology evidence="1">Multi-pass membrane protein</topology>
    </subcellularLocation>
</comment>
<evidence type="ECO:0000256" key="5">
    <source>
        <dbReference type="SAM" id="MobiDB-lite"/>
    </source>
</evidence>
<feature type="transmembrane region" description="Helical" evidence="6">
    <location>
        <begin position="162"/>
        <end position="183"/>
    </location>
</feature>
<dbReference type="Proteomes" id="UP000193986">
    <property type="component" value="Unassembled WGS sequence"/>
</dbReference>
<proteinExistence type="predicted"/>
<evidence type="ECO:0000256" key="4">
    <source>
        <dbReference type="ARBA" id="ARBA00023136"/>
    </source>
</evidence>
<dbReference type="InterPro" id="IPR007273">
    <property type="entry name" value="SCAMP"/>
</dbReference>
<keyword evidence="3 6" id="KW-1133">Transmembrane helix</keyword>
<dbReference type="GO" id="GO:0055038">
    <property type="term" value="C:recycling endosome membrane"/>
    <property type="evidence" value="ECO:0007669"/>
    <property type="project" value="TreeGrafter"/>
</dbReference>
<dbReference type="Pfam" id="PF04144">
    <property type="entry name" value="SCAMP"/>
    <property type="match status" value="1"/>
</dbReference>
<reference evidence="7 8" key="1">
    <citation type="submission" date="2016-07" db="EMBL/GenBank/DDBJ databases">
        <title>Pervasive Adenine N6-methylation of Active Genes in Fungi.</title>
        <authorList>
            <consortium name="DOE Joint Genome Institute"/>
            <person name="Mondo S.J."/>
            <person name="Dannebaum R.O."/>
            <person name="Kuo R.C."/>
            <person name="Labutti K."/>
            <person name="Haridas S."/>
            <person name="Kuo A."/>
            <person name="Salamov A."/>
            <person name="Ahrendt S.R."/>
            <person name="Lipzen A."/>
            <person name="Sullivan W."/>
            <person name="Andreopoulos W.B."/>
            <person name="Clum A."/>
            <person name="Lindquist E."/>
            <person name="Daum C."/>
            <person name="Ramamoorthy G.K."/>
            <person name="Gryganskyi A."/>
            <person name="Culley D."/>
            <person name="Magnuson J.K."/>
            <person name="James T.Y."/>
            <person name="O'Malley M.A."/>
            <person name="Stajich J.E."/>
            <person name="Spatafora J.W."/>
            <person name="Visel A."/>
            <person name="Grigoriev I.V."/>
        </authorList>
    </citation>
    <scope>NUCLEOTIDE SEQUENCE [LARGE SCALE GENOMIC DNA]</scope>
    <source>
        <strain evidence="7 8">68-887.2</strain>
    </source>
</reference>
<evidence type="ECO:0000256" key="3">
    <source>
        <dbReference type="ARBA" id="ARBA00022989"/>
    </source>
</evidence>